<accession>A0ABY8SRF7</accession>
<dbReference type="PANTHER" id="PTHR34296:SF2">
    <property type="entry name" value="ABC TRANSPORTER GUANOSINE-BINDING PROTEIN NUPN"/>
    <property type="match status" value="1"/>
</dbReference>
<reference evidence="8 9" key="1">
    <citation type="submission" date="2023-05" db="EMBL/GenBank/DDBJ databases">
        <authorList>
            <person name="Yin Y."/>
            <person name="Lu Z."/>
        </authorList>
    </citation>
    <scope>NUCLEOTIDE SEQUENCE [LARGE SCALE GENOMIC DNA]</scope>
    <source>
        <strain evidence="8 9">ZM22</strain>
    </source>
</reference>
<keyword evidence="6" id="KW-0449">Lipoprotein</keyword>
<dbReference type="SUPFAM" id="SSF53822">
    <property type="entry name" value="Periplasmic binding protein-like I"/>
    <property type="match status" value="1"/>
</dbReference>
<name>A0ABY8SRF7_9BURK</name>
<dbReference type="Proteomes" id="UP001240697">
    <property type="component" value="Chromosome"/>
</dbReference>
<protein>
    <submittedName>
        <fullName evidence="8">BMP family ABC transporter substrate-binding protein</fullName>
    </submittedName>
</protein>
<evidence type="ECO:0000256" key="2">
    <source>
        <dbReference type="ARBA" id="ARBA00008610"/>
    </source>
</evidence>
<feature type="domain" description="ABC transporter substrate-binding protein PnrA-like" evidence="7">
    <location>
        <begin position="23"/>
        <end position="275"/>
    </location>
</feature>
<dbReference type="Gene3D" id="3.40.50.2300">
    <property type="match status" value="2"/>
</dbReference>
<comment type="similarity">
    <text evidence="2">Belongs to the BMP lipoprotein family.</text>
</comment>
<comment type="subcellular location">
    <subcellularLocation>
        <location evidence="1">Cell membrane</location>
        <topology evidence="1">Lipid-anchor</topology>
    </subcellularLocation>
</comment>
<dbReference type="InterPro" id="IPR050957">
    <property type="entry name" value="BMP_lipoprotein"/>
</dbReference>
<evidence type="ECO:0000259" key="7">
    <source>
        <dbReference type="Pfam" id="PF02608"/>
    </source>
</evidence>
<evidence type="ECO:0000256" key="6">
    <source>
        <dbReference type="ARBA" id="ARBA00023288"/>
    </source>
</evidence>
<dbReference type="EMBL" id="CP125947">
    <property type="protein sequence ID" value="WHS65622.1"/>
    <property type="molecule type" value="Genomic_DNA"/>
</dbReference>
<dbReference type="InterPro" id="IPR003760">
    <property type="entry name" value="PnrA-like"/>
</dbReference>
<dbReference type="RefSeq" id="WP_283486722.1">
    <property type="nucleotide sequence ID" value="NZ_CP125947.1"/>
</dbReference>
<evidence type="ECO:0000256" key="4">
    <source>
        <dbReference type="ARBA" id="ARBA00022729"/>
    </source>
</evidence>
<evidence type="ECO:0000313" key="8">
    <source>
        <dbReference type="EMBL" id="WHS65622.1"/>
    </source>
</evidence>
<dbReference type="Pfam" id="PF02608">
    <property type="entry name" value="Bmp"/>
    <property type="match status" value="1"/>
</dbReference>
<dbReference type="PANTHER" id="PTHR34296">
    <property type="entry name" value="TRANSCRIPTIONAL ACTIVATOR PROTEIN MED"/>
    <property type="match status" value="1"/>
</dbReference>
<organism evidence="8 9">
    <name type="scientific">Comamonas resistens</name>
    <dbReference type="NCBI Taxonomy" id="3046670"/>
    <lineage>
        <taxon>Bacteria</taxon>
        <taxon>Pseudomonadati</taxon>
        <taxon>Pseudomonadota</taxon>
        <taxon>Betaproteobacteria</taxon>
        <taxon>Burkholderiales</taxon>
        <taxon>Comamonadaceae</taxon>
        <taxon>Comamonas</taxon>
    </lineage>
</organism>
<gene>
    <name evidence="8" type="ORF">QMY55_00215</name>
</gene>
<evidence type="ECO:0000256" key="1">
    <source>
        <dbReference type="ARBA" id="ARBA00004193"/>
    </source>
</evidence>
<evidence type="ECO:0000313" key="9">
    <source>
        <dbReference type="Proteomes" id="UP001240697"/>
    </source>
</evidence>
<keyword evidence="5" id="KW-0472">Membrane</keyword>
<dbReference type="InterPro" id="IPR028082">
    <property type="entry name" value="Peripla_BP_I"/>
</dbReference>
<keyword evidence="4" id="KW-0732">Signal</keyword>
<keyword evidence="3" id="KW-1003">Cell membrane</keyword>
<keyword evidence="9" id="KW-1185">Reference proteome</keyword>
<proteinExistence type="inferred from homology"/>
<sequence length="330" mass="34963">MTSSIPSVHVSRGSCGASRYAVVLFGPEGQGSFNESGLQGAHQARRAGYDVDVLWVAGQSAEQRAQEMSVLGDGRYALILAHGGQGDGPVQILAKRWPGQAFVVTQGSWSAANVARYEVLQEQSAFLAGVLASQYSKTRVAGHFSGEKVPPGLRGRAAYIDGLKAAGFEGGIVTQFCGHQHRPEWARACVSDMAGHSGLDVLFAMVDGGRSGVSQACREHGVAQIGNVLNWVERDPQVFLASAICDSGAALFRAIEDHAHGLLPLGGYRSFGLEEPELVRLEMGSGVDAASRALVETWAQRLLCGQHEIHLEYGGPEFALPVTAQEPSLA</sequence>
<evidence type="ECO:0000256" key="5">
    <source>
        <dbReference type="ARBA" id="ARBA00023136"/>
    </source>
</evidence>
<evidence type="ECO:0000256" key="3">
    <source>
        <dbReference type="ARBA" id="ARBA00022475"/>
    </source>
</evidence>